<evidence type="ECO:0000256" key="1">
    <source>
        <dbReference type="SAM" id="MobiDB-lite"/>
    </source>
</evidence>
<keyword evidence="3" id="KW-1185">Reference proteome</keyword>
<feature type="region of interest" description="Disordered" evidence="1">
    <location>
        <begin position="119"/>
        <end position="160"/>
    </location>
</feature>
<proteinExistence type="predicted"/>
<keyword evidence="2" id="KW-0812">Transmembrane</keyword>
<sequence>MLQEIVYEMYQKLLHILLRVKESAKFKIKVNKNHLKHNMLQIFGTSILYKKKILNKCYNFIFITMKISNHIILFYLLIFFLFCTEFGKSIPGGKKSHPVLPPPISRGVPLRIIQLGPNNHVGRRRRSRSRSRSRSRERHSNVGTYQKRLYESNMRGGHKY</sequence>
<evidence type="ECO:0000313" key="4">
    <source>
        <dbReference type="WBParaSite" id="SVE_0027800.1"/>
    </source>
</evidence>
<dbReference type="AlphaFoldDB" id="A0A0K0EUT3"/>
<protein>
    <submittedName>
        <fullName evidence="4">Uncharacterized protein</fullName>
    </submittedName>
</protein>
<keyword evidence="2" id="KW-1133">Transmembrane helix</keyword>
<dbReference type="Proteomes" id="UP000035680">
    <property type="component" value="Unassembled WGS sequence"/>
</dbReference>
<accession>A0A0K0EUT3</accession>
<organism evidence="3 4">
    <name type="scientific">Strongyloides venezuelensis</name>
    <name type="common">Threadworm</name>
    <dbReference type="NCBI Taxonomy" id="75913"/>
    <lineage>
        <taxon>Eukaryota</taxon>
        <taxon>Metazoa</taxon>
        <taxon>Ecdysozoa</taxon>
        <taxon>Nematoda</taxon>
        <taxon>Chromadorea</taxon>
        <taxon>Rhabditida</taxon>
        <taxon>Tylenchina</taxon>
        <taxon>Panagrolaimomorpha</taxon>
        <taxon>Strongyloidoidea</taxon>
        <taxon>Strongyloididae</taxon>
        <taxon>Strongyloides</taxon>
    </lineage>
</organism>
<dbReference type="WBParaSite" id="SVE_0027800.1">
    <property type="protein sequence ID" value="SVE_0027800.1"/>
    <property type="gene ID" value="SVE_0027800"/>
</dbReference>
<reference evidence="4" key="2">
    <citation type="submission" date="2015-08" db="UniProtKB">
        <authorList>
            <consortium name="WormBaseParasite"/>
        </authorList>
    </citation>
    <scope>IDENTIFICATION</scope>
</reference>
<keyword evidence="2" id="KW-0472">Membrane</keyword>
<name>A0A0K0EUT3_STRVS</name>
<evidence type="ECO:0000256" key="2">
    <source>
        <dbReference type="SAM" id="Phobius"/>
    </source>
</evidence>
<reference evidence="3" key="1">
    <citation type="submission" date="2014-07" db="EMBL/GenBank/DDBJ databases">
        <authorList>
            <person name="Martin A.A"/>
            <person name="De Silva N."/>
        </authorList>
    </citation>
    <scope>NUCLEOTIDE SEQUENCE</scope>
</reference>
<feature type="transmembrane region" description="Helical" evidence="2">
    <location>
        <begin position="60"/>
        <end position="82"/>
    </location>
</feature>
<feature type="compositionally biased region" description="Basic residues" evidence="1">
    <location>
        <begin position="121"/>
        <end position="137"/>
    </location>
</feature>
<evidence type="ECO:0000313" key="3">
    <source>
        <dbReference type="Proteomes" id="UP000035680"/>
    </source>
</evidence>